<dbReference type="Proteomes" id="UP000265955">
    <property type="component" value="Unassembled WGS sequence"/>
</dbReference>
<dbReference type="OrthoDB" id="188700at2"/>
<dbReference type="SUPFAM" id="SSF46785">
    <property type="entry name" value="Winged helix' DNA-binding domain"/>
    <property type="match status" value="1"/>
</dbReference>
<protein>
    <submittedName>
        <fullName evidence="2">MarR family transcriptional regulator</fullName>
    </submittedName>
</protein>
<dbReference type="SMART" id="SM00347">
    <property type="entry name" value="HTH_MARR"/>
    <property type="match status" value="1"/>
</dbReference>
<gene>
    <name evidence="2" type="ORF">D3871_29145</name>
</gene>
<feature type="domain" description="HTH marR-type" evidence="1">
    <location>
        <begin position="16"/>
        <end position="150"/>
    </location>
</feature>
<evidence type="ECO:0000313" key="2">
    <source>
        <dbReference type="EMBL" id="RJF92649.1"/>
    </source>
</evidence>
<sequence length="157" mass="17849">MRKQVDNVNQISADAADEVFERIHTIMHLYRSQQYRALRDGIHDLTHMENKVLGFFARHPGATQSDLVMHSGRDKAQLARLIRGLKDRGFLEAGADAADRRSVRLQVTSAGQAVFRHLQQQGRHLSHIAVKGLSEEEKQVLVSMLDRVRSNLESEEK</sequence>
<dbReference type="InterPro" id="IPR036390">
    <property type="entry name" value="WH_DNA-bd_sf"/>
</dbReference>
<dbReference type="GO" id="GO:0006950">
    <property type="term" value="P:response to stress"/>
    <property type="evidence" value="ECO:0007669"/>
    <property type="project" value="TreeGrafter"/>
</dbReference>
<comment type="caution">
    <text evidence="2">The sequence shown here is derived from an EMBL/GenBank/DDBJ whole genome shotgun (WGS) entry which is preliminary data.</text>
</comment>
<accession>A0A3A3G000</accession>
<reference evidence="3" key="1">
    <citation type="submission" date="2018-09" db="EMBL/GenBank/DDBJ databases">
        <authorList>
            <person name="Zhu H."/>
        </authorList>
    </citation>
    <scope>NUCLEOTIDE SEQUENCE [LARGE SCALE GENOMIC DNA]</scope>
    <source>
        <strain evidence="3">K1R23-30</strain>
    </source>
</reference>
<evidence type="ECO:0000313" key="3">
    <source>
        <dbReference type="Proteomes" id="UP000265955"/>
    </source>
</evidence>
<dbReference type="PRINTS" id="PR00598">
    <property type="entry name" value="HTHMARR"/>
</dbReference>
<dbReference type="InterPro" id="IPR039422">
    <property type="entry name" value="MarR/SlyA-like"/>
</dbReference>
<organism evidence="2 3">
    <name type="scientific">Noviherbaspirillum saxi</name>
    <dbReference type="NCBI Taxonomy" id="2320863"/>
    <lineage>
        <taxon>Bacteria</taxon>
        <taxon>Pseudomonadati</taxon>
        <taxon>Pseudomonadota</taxon>
        <taxon>Betaproteobacteria</taxon>
        <taxon>Burkholderiales</taxon>
        <taxon>Oxalobacteraceae</taxon>
        <taxon>Noviherbaspirillum</taxon>
    </lineage>
</organism>
<evidence type="ECO:0000259" key="1">
    <source>
        <dbReference type="PROSITE" id="PS50995"/>
    </source>
</evidence>
<dbReference type="EMBL" id="QYUO01000003">
    <property type="protein sequence ID" value="RJF92649.1"/>
    <property type="molecule type" value="Genomic_DNA"/>
</dbReference>
<dbReference type="AlphaFoldDB" id="A0A3A3G000"/>
<dbReference type="InterPro" id="IPR000835">
    <property type="entry name" value="HTH_MarR-typ"/>
</dbReference>
<proteinExistence type="predicted"/>
<dbReference type="PANTHER" id="PTHR33164">
    <property type="entry name" value="TRANSCRIPTIONAL REGULATOR, MARR FAMILY"/>
    <property type="match status" value="1"/>
</dbReference>
<dbReference type="PANTHER" id="PTHR33164:SF43">
    <property type="entry name" value="HTH-TYPE TRANSCRIPTIONAL REPRESSOR YETL"/>
    <property type="match status" value="1"/>
</dbReference>
<dbReference type="PROSITE" id="PS50995">
    <property type="entry name" value="HTH_MARR_2"/>
    <property type="match status" value="1"/>
</dbReference>
<dbReference type="RefSeq" id="WP_119772640.1">
    <property type="nucleotide sequence ID" value="NZ_QYUO01000003.1"/>
</dbReference>
<name>A0A3A3G000_9BURK</name>
<keyword evidence="3" id="KW-1185">Reference proteome</keyword>
<dbReference type="GO" id="GO:0003700">
    <property type="term" value="F:DNA-binding transcription factor activity"/>
    <property type="evidence" value="ECO:0007669"/>
    <property type="project" value="InterPro"/>
</dbReference>
<dbReference type="InterPro" id="IPR036388">
    <property type="entry name" value="WH-like_DNA-bd_sf"/>
</dbReference>
<dbReference type="Pfam" id="PF12802">
    <property type="entry name" value="MarR_2"/>
    <property type="match status" value="1"/>
</dbReference>
<dbReference type="Gene3D" id="1.10.10.10">
    <property type="entry name" value="Winged helix-like DNA-binding domain superfamily/Winged helix DNA-binding domain"/>
    <property type="match status" value="1"/>
</dbReference>